<evidence type="ECO:0000313" key="2">
    <source>
        <dbReference type="EMBL" id="KAB1642223.1"/>
    </source>
</evidence>
<dbReference type="RefSeq" id="WP_158052678.1">
    <property type="nucleotide sequence ID" value="NZ_WBKB01000006.1"/>
</dbReference>
<accession>A0A7J5B9L5</accession>
<comment type="caution">
    <text evidence="2">The sequence shown here is derived from an EMBL/GenBank/DDBJ whole genome shotgun (WGS) entry which is preliminary data.</text>
</comment>
<sequence>MSRKIFPAGRTAARTAGQTAGRTAATTAGRSAVRAAGQTAALRQGDLWALAGYAAFAATLLAPLRHYVGDLRTVTKAKIEEDSFPLSTYPMFSADRKGRIVIPHVVGFTAAGERIVPHYSHFGSGGLNQVRKQIARGIRQGQAVEIAQQYADSIAKQQRRTSVPSKPEVQRRHKCEAEIVTVAVVRARYVFDDYFADDKDPAAEVIHAECPVGGTAFAHPAKQLPKHRPAKHGPVSMPASPNHTAKPQRSRPQSPLPQTGKHTDASAATSQPTASASQKAQR</sequence>
<protein>
    <submittedName>
        <fullName evidence="2">Uncharacterized protein</fullName>
    </submittedName>
</protein>
<dbReference type="EMBL" id="WBKB01000006">
    <property type="protein sequence ID" value="KAB1642223.1"/>
    <property type="molecule type" value="Genomic_DNA"/>
</dbReference>
<dbReference type="AlphaFoldDB" id="A0A7J5B9L5"/>
<gene>
    <name evidence="2" type="ORF">F8O05_10380</name>
</gene>
<name>A0A7J5B9L5_9MICO</name>
<keyword evidence="3" id="KW-1185">Reference proteome</keyword>
<evidence type="ECO:0000313" key="3">
    <source>
        <dbReference type="Proteomes" id="UP000433493"/>
    </source>
</evidence>
<organism evidence="2 3">
    <name type="scientific">Gulosibacter chungangensis</name>
    <dbReference type="NCBI Taxonomy" id="979746"/>
    <lineage>
        <taxon>Bacteria</taxon>
        <taxon>Bacillati</taxon>
        <taxon>Actinomycetota</taxon>
        <taxon>Actinomycetes</taxon>
        <taxon>Micrococcales</taxon>
        <taxon>Microbacteriaceae</taxon>
        <taxon>Gulosibacter</taxon>
    </lineage>
</organism>
<reference evidence="2 3" key="1">
    <citation type="submission" date="2019-09" db="EMBL/GenBank/DDBJ databases">
        <title>Phylogeny of genus Pseudoclavibacter and closely related genus.</title>
        <authorList>
            <person name="Li Y."/>
        </authorList>
    </citation>
    <scope>NUCLEOTIDE SEQUENCE [LARGE SCALE GENOMIC DNA]</scope>
    <source>
        <strain evidence="2 3">KCTC 13959</strain>
    </source>
</reference>
<proteinExistence type="predicted"/>
<feature type="region of interest" description="Disordered" evidence="1">
    <location>
        <begin position="224"/>
        <end position="282"/>
    </location>
</feature>
<evidence type="ECO:0000256" key="1">
    <source>
        <dbReference type="SAM" id="MobiDB-lite"/>
    </source>
</evidence>
<feature type="compositionally biased region" description="Low complexity" evidence="1">
    <location>
        <begin position="265"/>
        <end position="282"/>
    </location>
</feature>
<dbReference type="Proteomes" id="UP000433493">
    <property type="component" value="Unassembled WGS sequence"/>
</dbReference>
<dbReference type="OrthoDB" id="5119036at2"/>